<feature type="transmembrane region" description="Helical" evidence="1">
    <location>
        <begin position="14"/>
        <end position="31"/>
    </location>
</feature>
<evidence type="ECO:0000313" key="4">
    <source>
        <dbReference type="Proteomes" id="UP000029867"/>
    </source>
</evidence>
<keyword evidence="1" id="KW-1133">Transmembrane helix</keyword>
<organism evidence="2 4">
    <name type="scientific">Pichia kudriavzevii</name>
    <name type="common">Yeast</name>
    <name type="synonym">Issatchenkia orientalis</name>
    <dbReference type="NCBI Taxonomy" id="4909"/>
    <lineage>
        <taxon>Eukaryota</taxon>
        <taxon>Fungi</taxon>
        <taxon>Dikarya</taxon>
        <taxon>Ascomycota</taxon>
        <taxon>Saccharomycotina</taxon>
        <taxon>Pichiomycetes</taxon>
        <taxon>Pichiales</taxon>
        <taxon>Pichiaceae</taxon>
        <taxon>Pichia</taxon>
    </lineage>
</organism>
<sequence length="557" mass="64353">MVEREEEREERRSLVNKIAMVTWAVIKAILIPPSKGDIKMRCEMATHKNEEFEQEECCKDLVEDSCTEDKFDSRIFKFRNAINSFFRKEKDHVVFNEELEEDEYYITSPLDAFIGYAVDVAGSITVLIIVFALLIGWIIWGCLTGAGDTWQIVMQDGQSIQTYVWNTFLMRQQLDGTEKFLLLYGKLKSRSNTEKRLIERIVENRKNNGFDFNIYSDKVDEFEKRGEIEFKSKSMFDKVSDLVGKVVGSLPTVVLYWMGIFAWIGCGAIPINEGTVEEPQMNTFSNTWQMYVNTATAIELLITTVFLENIRGRSSNYILKQTQTFNELDSDLEYLLRDINKDYYENDLVIVKRNPRDKIQKLISLYAHIVGNGLGLIISICVFSAWLGIGNTMKWNSNWWLIIGTYTGLMGFIDGFALREIFFSITNYESEKYRDLLKDSQDMIDLLGLPIELEPPKKKMTLSDRISIYINRICSNKYSVVFAVVVVLGLIILASGLRWSETAQIICNTPTMIIEGFFLLILVQAHDWANEERIEILSELTRSRVIIHDYITKNSRC</sequence>
<gene>
    <name evidence="3" type="ORF">BOH78_0932</name>
    <name evidence="2" type="ORF">JL09_g2112</name>
</gene>
<dbReference type="GO" id="GO:0006829">
    <property type="term" value="P:zinc ion transport"/>
    <property type="evidence" value="ECO:0007669"/>
    <property type="project" value="EnsemblFungi"/>
</dbReference>
<feature type="transmembrane region" description="Helical" evidence="1">
    <location>
        <begin position="291"/>
        <end position="310"/>
    </location>
</feature>
<feature type="transmembrane region" description="Helical" evidence="1">
    <location>
        <begin position="503"/>
        <end position="523"/>
    </location>
</feature>
<accession>A0A099P3R5</accession>
<evidence type="ECO:0000313" key="2">
    <source>
        <dbReference type="EMBL" id="KGK38701.1"/>
    </source>
</evidence>
<keyword evidence="1" id="KW-0472">Membrane</keyword>
<evidence type="ECO:0000313" key="3">
    <source>
        <dbReference type="EMBL" id="ONH76668.1"/>
    </source>
</evidence>
<feature type="transmembrane region" description="Helical" evidence="1">
    <location>
        <begin position="362"/>
        <end position="387"/>
    </location>
</feature>
<reference evidence="3" key="4">
    <citation type="submission" date="2017-01" db="EMBL/GenBank/DDBJ databases">
        <authorList>
            <person name="Mah S.A."/>
            <person name="Swanson W.J."/>
            <person name="Moy G.W."/>
            <person name="Vacquier V.D."/>
        </authorList>
    </citation>
    <scope>NUCLEOTIDE SEQUENCE [LARGE SCALE GENOMIC DNA]</scope>
    <source>
        <strain evidence="3">129</strain>
    </source>
</reference>
<dbReference type="Proteomes" id="UP000029867">
    <property type="component" value="Unassembled WGS sequence"/>
</dbReference>
<dbReference type="VEuPathDB" id="FungiDB:C5L36_0A04640"/>
<reference evidence="4" key="1">
    <citation type="journal article" date="2014" name="Microb. Cell Fact.">
        <title>Exploiting Issatchenkia orientalis SD108 for succinic acid production.</title>
        <authorList>
            <person name="Xiao H."/>
            <person name="Shao Z."/>
            <person name="Jiang Y."/>
            <person name="Dole S."/>
            <person name="Zhao H."/>
        </authorList>
    </citation>
    <scope>NUCLEOTIDE SEQUENCE [LARGE SCALE GENOMIC DNA]</scope>
    <source>
        <strain evidence="4">SD108</strain>
    </source>
</reference>
<dbReference type="InterPro" id="IPR007251">
    <property type="entry name" value="Iron_permease_Fet4"/>
</dbReference>
<reference evidence="5" key="3">
    <citation type="journal article" date="2017" name="Genome Announc.">
        <title>Genome sequences of Cyberlindnera fabianii 65, Pichia kudriavzevii 129, and Saccharomyces cerevisiae 131 isolated from fermented masau fruits in Zimbabwe.</title>
        <authorList>
            <person name="van Rijswijck I.M.H."/>
            <person name="Derks M.F.L."/>
            <person name="Abee T."/>
            <person name="de Ridder D."/>
            <person name="Smid E.J."/>
        </authorList>
    </citation>
    <scope>NUCLEOTIDE SEQUENCE [LARGE SCALE GENOMIC DNA]</scope>
    <source>
        <strain evidence="5">129</strain>
    </source>
</reference>
<evidence type="ECO:0000313" key="5">
    <source>
        <dbReference type="Proteomes" id="UP000189274"/>
    </source>
</evidence>
<dbReference type="AlphaFoldDB" id="A0A099P3R5"/>
<dbReference type="GO" id="GO:0005381">
    <property type="term" value="F:iron ion transmembrane transporter activity"/>
    <property type="evidence" value="ECO:0007669"/>
    <property type="project" value="EnsemblFungi"/>
</dbReference>
<dbReference type="Pfam" id="PF04120">
    <property type="entry name" value="Iron_permease"/>
    <property type="match status" value="1"/>
</dbReference>
<feature type="transmembrane region" description="Helical" evidence="1">
    <location>
        <begin position="399"/>
        <end position="418"/>
    </location>
</feature>
<dbReference type="GO" id="GO:0015677">
    <property type="term" value="P:copper ion import"/>
    <property type="evidence" value="ECO:0007669"/>
    <property type="project" value="EnsemblFungi"/>
</dbReference>
<dbReference type="eggNOG" id="ENOG502QRCK">
    <property type="taxonomic scope" value="Eukaryota"/>
</dbReference>
<feature type="transmembrane region" description="Helical" evidence="1">
    <location>
        <begin position="113"/>
        <end position="140"/>
    </location>
</feature>
<dbReference type="EMBL" id="MQVM01000003">
    <property type="protein sequence ID" value="ONH76668.1"/>
    <property type="molecule type" value="Genomic_DNA"/>
</dbReference>
<keyword evidence="1" id="KW-0812">Transmembrane</keyword>
<dbReference type="GO" id="GO:0005375">
    <property type="term" value="F:copper ion transmembrane transporter activity"/>
    <property type="evidence" value="ECO:0007669"/>
    <property type="project" value="EnsemblFungi"/>
</dbReference>
<dbReference type="Proteomes" id="UP000189274">
    <property type="component" value="Unassembled WGS sequence"/>
</dbReference>
<evidence type="ECO:0000256" key="1">
    <source>
        <dbReference type="SAM" id="Phobius"/>
    </source>
</evidence>
<dbReference type="HOGENOM" id="CLU_028340_0_0_1"/>
<comment type="caution">
    <text evidence="2">The sequence shown here is derived from an EMBL/GenBank/DDBJ whole genome shotgun (WGS) entry which is preliminary data.</text>
</comment>
<feature type="transmembrane region" description="Helical" evidence="1">
    <location>
        <begin position="478"/>
        <end position="497"/>
    </location>
</feature>
<reference evidence="2" key="2">
    <citation type="submission" date="2014-08" db="EMBL/GenBank/DDBJ databases">
        <title>Exploiting Issatchenkia orientalis SD108 for Succinic Acid Production.</title>
        <authorList>
            <person name="Xiao H."/>
            <person name="Shao Z."/>
            <person name="Jiang Y."/>
            <person name="Dole S."/>
            <person name="Zhao H."/>
        </authorList>
    </citation>
    <scope>NUCLEOTIDE SEQUENCE [LARGE SCALE GENOMIC DNA]</scope>
    <source>
        <strain evidence="2">SD108</strain>
    </source>
</reference>
<protein>
    <submittedName>
        <fullName evidence="3">Low-affinity Fe(2+) transport protein</fullName>
    </submittedName>
</protein>
<proteinExistence type="predicted"/>
<dbReference type="EMBL" id="JQFK01000016">
    <property type="protein sequence ID" value="KGK38701.1"/>
    <property type="molecule type" value="Genomic_DNA"/>
</dbReference>
<name>A0A099P3R5_PICKU</name>
<feature type="transmembrane region" description="Helical" evidence="1">
    <location>
        <begin position="253"/>
        <end position="271"/>
    </location>
</feature>
<dbReference type="GO" id="GO:0005886">
    <property type="term" value="C:plasma membrane"/>
    <property type="evidence" value="ECO:0007669"/>
    <property type="project" value="EnsemblFungi"/>
</dbReference>